<keyword evidence="4" id="KW-1185">Reference proteome</keyword>
<dbReference type="EMBL" id="VCGU01000001">
    <property type="protein sequence ID" value="TRY80715.1"/>
    <property type="molecule type" value="Genomic_DNA"/>
</dbReference>
<comment type="caution">
    <text evidence="3">The sequence shown here is derived from an EMBL/GenBank/DDBJ whole genome shotgun (WGS) entry which is preliminary data.</text>
</comment>
<evidence type="ECO:0000313" key="3">
    <source>
        <dbReference type="EMBL" id="TRY80715.1"/>
    </source>
</evidence>
<sequence length="215" mass="23463">MTSQLRLASLVVLALWSTCLLQGTLGVGLHSRGSGQFRYNKTDVSREGKVLSLFNIVKFKNSACQSIDPINGPTGTGCLQYHTGEIGRFTTFNFLPTNDNHLANQEQEPGFCCIEYSVCPDPFSFTLDIDDKSDFDTKCQSDDYIFIDGGQGFCANGNVPSAAPNKFCGNMLNPFNSGPNVPLCDCTAPFQVGIFTDDDVKEEGTENPNEKRSRG</sequence>
<evidence type="ECO:0000313" key="4">
    <source>
        <dbReference type="Proteomes" id="UP000318571"/>
    </source>
</evidence>
<keyword evidence="1" id="KW-0732">Signal</keyword>
<reference evidence="3 4" key="1">
    <citation type="journal article" date="2018" name="Nat. Ecol. Evol.">
        <title>Genomic signatures of mitonuclear coevolution across populations of Tigriopus californicus.</title>
        <authorList>
            <person name="Barreto F.S."/>
            <person name="Watson E.T."/>
            <person name="Lima T.G."/>
            <person name="Willett C.S."/>
            <person name="Edmands S."/>
            <person name="Li W."/>
            <person name="Burton R.S."/>
        </authorList>
    </citation>
    <scope>NUCLEOTIDE SEQUENCE [LARGE SCALE GENOMIC DNA]</scope>
    <source>
        <strain evidence="3 4">San Diego</strain>
    </source>
</reference>
<organism evidence="3 4">
    <name type="scientific">Tigriopus californicus</name>
    <name type="common">Marine copepod</name>
    <dbReference type="NCBI Taxonomy" id="6832"/>
    <lineage>
        <taxon>Eukaryota</taxon>
        <taxon>Metazoa</taxon>
        <taxon>Ecdysozoa</taxon>
        <taxon>Arthropoda</taxon>
        <taxon>Crustacea</taxon>
        <taxon>Multicrustacea</taxon>
        <taxon>Hexanauplia</taxon>
        <taxon>Copepoda</taxon>
        <taxon>Harpacticoida</taxon>
        <taxon>Harpacticidae</taxon>
        <taxon>Tigriopus</taxon>
    </lineage>
</organism>
<dbReference type="Proteomes" id="UP000318571">
    <property type="component" value="Chromosome 12"/>
</dbReference>
<gene>
    <name evidence="3" type="ORF">TCAL_14480</name>
</gene>
<evidence type="ECO:0000256" key="1">
    <source>
        <dbReference type="SAM" id="SignalP"/>
    </source>
</evidence>
<feature type="signal peptide" evidence="1">
    <location>
        <begin position="1"/>
        <end position="26"/>
    </location>
</feature>
<name>A0A553PSS4_TIGCA</name>
<feature type="domain" description="CUB" evidence="2">
    <location>
        <begin position="76"/>
        <end position="204"/>
    </location>
</feature>
<accession>A0A553PSS4</accession>
<proteinExistence type="predicted"/>
<dbReference type="AlphaFoldDB" id="A0A553PSS4"/>
<dbReference type="InterPro" id="IPR058698">
    <property type="entry name" value="CUB_metazoa"/>
</dbReference>
<evidence type="ECO:0000259" key="2">
    <source>
        <dbReference type="Pfam" id="PF26080"/>
    </source>
</evidence>
<feature type="chain" id="PRO_5022111932" description="CUB domain-containing protein" evidence="1">
    <location>
        <begin position="27"/>
        <end position="215"/>
    </location>
</feature>
<dbReference type="Pfam" id="PF26080">
    <property type="entry name" value="CUB_animal"/>
    <property type="match status" value="1"/>
</dbReference>
<protein>
    <recommendedName>
        <fullName evidence="2">CUB domain-containing protein</fullName>
    </recommendedName>
</protein>